<dbReference type="Gene3D" id="3.20.20.150">
    <property type="entry name" value="Divalent-metal-dependent TIM barrel enzymes"/>
    <property type="match status" value="1"/>
</dbReference>
<organism evidence="2 3">
    <name type="scientific">Niabella ginsenosidivorans</name>
    <dbReference type="NCBI Taxonomy" id="1176587"/>
    <lineage>
        <taxon>Bacteria</taxon>
        <taxon>Pseudomonadati</taxon>
        <taxon>Bacteroidota</taxon>
        <taxon>Chitinophagia</taxon>
        <taxon>Chitinophagales</taxon>
        <taxon>Chitinophagaceae</taxon>
        <taxon>Niabella</taxon>
    </lineage>
</organism>
<evidence type="ECO:0000259" key="1">
    <source>
        <dbReference type="Pfam" id="PF01261"/>
    </source>
</evidence>
<gene>
    <name evidence="2" type="ORF">A8C56_06105</name>
</gene>
<dbReference type="Proteomes" id="UP000077667">
    <property type="component" value="Chromosome"/>
</dbReference>
<protein>
    <recommendedName>
        <fullName evidence="1">Xylose isomerase-like TIM barrel domain-containing protein</fullName>
    </recommendedName>
</protein>
<accession>A0A1A9I1P3</accession>
<dbReference type="EMBL" id="CP015772">
    <property type="protein sequence ID" value="ANH80612.1"/>
    <property type="molecule type" value="Genomic_DNA"/>
</dbReference>
<evidence type="ECO:0000313" key="3">
    <source>
        <dbReference type="Proteomes" id="UP000077667"/>
    </source>
</evidence>
<dbReference type="InterPro" id="IPR050312">
    <property type="entry name" value="IolE/XylAMocC-like"/>
</dbReference>
<dbReference type="PANTHER" id="PTHR12110">
    <property type="entry name" value="HYDROXYPYRUVATE ISOMERASE"/>
    <property type="match status" value="1"/>
</dbReference>
<dbReference type="SUPFAM" id="SSF51658">
    <property type="entry name" value="Xylose isomerase-like"/>
    <property type="match status" value="1"/>
</dbReference>
<dbReference type="Pfam" id="PF01261">
    <property type="entry name" value="AP_endonuc_2"/>
    <property type="match status" value="1"/>
</dbReference>
<dbReference type="AlphaFoldDB" id="A0A1A9I1P3"/>
<dbReference type="InterPro" id="IPR013022">
    <property type="entry name" value="Xyl_isomerase-like_TIM-brl"/>
</dbReference>
<dbReference type="KEGG" id="nia:A8C56_06105"/>
<sequence>MHSGKNHTRRNFIKTGIWSTAGIGLSGLAGKNFEKGQEAAPGYGLPYKIGIRQASIPAPDGSRKNMVASFDTFKAARHLAGITGVELQVASGKPNMSDLNVVRTYKTESQKWGLMVPSTAGVWFSQPWGADAVSELLKAIHATELLGARVMLIAFFTNSAPDMHNEKSYSPVVDILKQVAPAAQEAGIILGLENSLSPADNKKLVDLIGLPNVQVYYDLDNMFQYGYGEQVVSGIRLLGKERLAAIHVKNNGRLLSDHWRVNWADAFRALTEIKYEGWLMFETEHKNFEKCIKETALNIRFIKQHFHPPSA</sequence>
<dbReference type="InterPro" id="IPR036237">
    <property type="entry name" value="Xyl_isomerase-like_sf"/>
</dbReference>
<dbReference type="STRING" id="1176587.A8C56_06105"/>
<keyword evidence="3" id="KW-1185">Reference proteome</keyword>
<proteinExistence type="predicted"/>
<name>A0A1A9I1P3_9BACT</name>
<evidence type="ECO:0000313" key="2">
    <source>
        <dbReference type="EMBL" id="ANH80612.1"/>
    </source>
</evidence>
<reference evidence="2 3" key="1">
    <citation type="submission" date="2016-05" db="EMBL/GenBank/DDBJ databases">
        <title>Niabella ginsenosidivorans BS26 whole genome sequencing.</title>
        <authorList>
            <person name="Im W.T."/>
            <person name="Siddiqi M.Z."/>
        </authorList>
    </citation>
    <scope>NUCLEOTIDE SEQUENCE [LARGE SCALE GENOMIC DNA]</scope>
    <source>
        <strain evidence="2 3">BS26</strain>
    </source>
</reference>
<feature type="domain" description="Xylose isomerase-like TIM barrel" evidence="1">
    <location>
        <begin position="78"/>
        <end position="297"/>
    </location>
</feature>